<keyword evidence="2" id="KW-1185">Reference proteome</keyword>
<name>A0A7X9RZD5_9BACT</name>
<organism evidence="1 2">
    <name type="scientific">Flammeovirga aprica JL-4</name>
    <dbReference type="NCBI Taxonomy" id="694437"/>
    <lineage>
        <taxon>Bacteria</taxon>
        <taxon>Pseudomonadati</taxon>
        <taxon>Bacteroidota</taxon>
        <taxon>Cytophagia</taxon>
        <taxon>Cytophagales</taxon>
        <taxon>Flammeovirgaceae</taxon>
        <taxon>Flammeovirga</taxon>
    </lineage>
</organism>
<dbReference type="EMBL" id="JABANE010000105">
    <property type="protein sequence ID" value="NME71597.1"/>
    <property type="molecule type" value="Genomic_DNA"/>
</dbReference>
<comment type="caution">
    <text evidence="1">The sequence shown here is derived from an EMBL/GenBank/DDBJ whole genome shotgun (WGS) entry which is preliminary data.</text>
</comment>
<evidence type="ECO:0000313" key="1">
    <source>
        <dbReference type="EMBL" id="NME71597.1"/>
    </source>
</evidence>
<proteinExistence type="predicted"/>
<protein>
    <submittedName>
        <fullName evidence="1">Uncharacterized protein</fullName>
    </submittedName>
</protein>
<dbReference type="AlphaFoldDB" id="A0A7X9RZD5"/>
<reference evidence="1 2" key="1">
    <citation type="submission" date="2020-04" db="EMBL/GenBank/DDBJ databases">
        <title>Flammeovirga sp. SR4, a novel species isolated from seawater.</title>
        <authorList>
            <person name="Wang X."/>
        </authorList>
    </citation>
    <scope>NUCLEOTIDE SEQUENCE [LARGE SCALE GENOMIC DNA]</scope>
    <source>
        <strain evidence="1 2">ATCC 23126</strain>
    </source>
</reference>
<gene>
    <name evidence="1" type="ORF">HHU12_26755</name>
</gene>
<evidence type="ECO:0000313" key="2">
    <source>
        <dbReference type="Proteomes" id="UP000576082"/>
    </source>
</evidence>
<sequence>MKQSKLKVSEVGQYVSQEYYDQHTNCYKENFPGTASSFTIPKSLIEKVINLSPEVKGIRFMYGLADQLNPNSIRILLIPCSARSEYSVGNQAILIKQGYYDHLGERHSVFQTCELISTFVNDIKIRNSKFNYKEITRGGFYGKEKILDFIRKDQYQEISLEFGYKEEIIHPFMKNLQSTDKAIYMDWIRPCPPLCKDVPTETEIAEEENDDCLATAAVSKIHQHSSEKVLDLYRVFRDNKLLDMKDGAIYYELYYFISPYISGFINQQTNKTYLLKSIYFDKITPFHHFLVEHKYEEALMLLKDTLSEWVEDYNLESIVR</sequence>
<dbReference type="RefSeq" id="WP_169659811.1">
    <property type="nucleotide sequence ID" value="NZ_JABANE010000105.1"/>
</dbReference>
<accession>A0A7X9RZD5</accession>
<dbReference type="Proteomes" id="UP000576082">
    <property type="component" value="Unassembled WGS sequence"/>
</dbReference>